<dbReference type="SUPFAM" id="SSF54001">
    <property type="entry name" value="Cysteine proteinases"/>
    <property type="match status" value="1"/>
</dbReference>
<dbReference type="InterPro" id="IPR038765">
    <property type="entry name" value="Papain-like_cys_pep_sf"/>
</dbReference>
<dbReference type="AlphaFoldDB" id="I4AGZ1"/>
<feature type="signal peptide" evidence="1">
    <location>
        <begin position="1"/>
        <end position="19"/>
    </location>
</feature>
<sequence length="646" mass="75452" precursor="true">MKKYSFLFLLSLFGFSVLNDVVSQNILLEKNRKIYPREKSIFIYRKKKVNIDFDVKKDSFKIISQVESHMLHLRLHSQAYAQEAITYSDYTKISNIDAYSLVKMTDGVKKKQVTNFQTRDAVSEDVFYNDVKEKVFLFPNIIAGTQTHLAYTEELLEPRFLGSFFFTSYIPSQKTEFSVSVANNIEIGFQLFGMDTSTIIFTEKREENRKIYTWVLEKAPKYTDENSSPNLRYYEPHIVLFIKNRIIKGNNKKTIPLSSSVKNLYDWYYPFIKEIDTLKEFPELEYFVDELTANDTTELTKAKRIFDWISTQVQYIAFEDGERGFRPAHPKKVCQRKYGDCKDMASALLAMLRVEGIEAYFGWLGSRDLPYTYAQTPVPLVDNHMIVVAKINGKNYFLDATGSQETFGTPSYFTQNKEVLVAIDSNTFEVLTVDSAPYSQNTVYDSAKVKIEGANIIVTGNMILKGFPKTTIIPYLNFQDKEQENKAFKHLLNPHEPTLQLKKIEIVPTKRKKPLQINYEYEIPNHTQSLYSDFYINLHLNPVWRNTEIDSLRKTPVNANYKFEKTQVYVLELPRGTSIKHLPQNQNYDSEYFGFSVEYTRSSEQIILKHTVYSNYLILPVSEYNNWNEMVKQLHQAYRQNIVLQR</sequence>
<feature type="domain" description="DUF3857" evidence="3">
    <location>
        <begin position="78"/>
        <end position="220"/>
    </location>
</feature>
<dbReference type="OrthoDB" id="8595007at2"/>
<reference evidence="5" key="1">
    <citation type="submission" date="2012-06" db="EMBL/GenBank/DDBJ databases">
        <title>The complete genome of Flexibacter litoralis DSM 6794.</title>
        <authorList>
            <person name="Lucas S."/>
            <person name="Copeland A."/>
            <person name="Lapidus A."/>
            <person name="Glavina del Rio T."/>
            <person name="Dalin E."/>
            <person name="Tice H."/>
            <person name="Bruce D."/>
            <person name="Goodwin L."/>
            <person name="Pitluck S."/>
            <person name="Peters L."/>
            <person name="Ovchinnikova G."/>
            <person name="Lu M."/>
            <person name="Kyrpides N."/>
            <person name="Mavromatis K."/>
            <person name="Ivanova N."/>
            <person name="Brettin T."/>
            <person name="Detter J.C."/>
            <person name="Han C."/>
            <person name="Larimer F."/>
            <person name="Land M."/>
            <person name="Hauser L."/>
            <person name="Markowitz V."/>
            <person name="Cheng J.-F."/>
            <person name="Hugenholtz P."/>
            <person name="Woyke T."/>
            <person name="Wu D."/>
            <person name="Spring S."/>
            <person name="Lang E."/>
            <person name="Kopitz M."/>
            <person name="Brambilla E."/>
            <person name="Klenk H.-P."/>
            <person name="Eisen J.A."/>
        </authorList>
    </citation>
    <scope>NUCLEOTIDE SEQUENCE [LARGE SCALE GENOMIC DNA]</scope>
    <source>
        <strain evidence="5">ATCC 23117 / DSM 6794 / NBRC 15988 / NCIMB 1366 / Sio-4</strain>
    </source>
</reference>
<keyword evidence="1" id="KW-0732">Signal</keyword>
<dbReference type="STRING" id="880071.Fleli_0766"/>
<gene>
    <name evidence="4" type="ordered locus">Fleli_0766</name>
</gene>
<evidence type="ECO:0000259" key="3">
    <source>
        <dbReference type="Pfam" id="PF12969"/>
    </source>
</evidence>
<evidence type="ECO:0000313" key="4">
    <source>
        <dbReference type="EMBL" id="AFM03226.1"/>
    </source>
</evidence>
<keyword evidence="4" id="KW-0645">Protease</keyword>
<dbReference type="Pfam" id="PF12969">
    <property type="entry name" value="DUF3857"/>
    <property type="match status" value="1"/>
</dbReference>
<organism evidence="4 5">
    <name type="scientific">Bernardetia litoralis (strain ATCC 23117 / DSM 6794 / NBRC 15988 / NCIMB 1366 / Fx l1 / Sio-4)</name>
    <name type="common">Flexibacter litoralis</name>
    <dbReference type="NCBI Taxonomy" id="880071"/>
    <lineage>
        <taxon>Bacteria</taxon>
        <taxon>Pseudomonadati</taxon>
        <taxon>Bacteroidota</taxon>
        <taxon>Cytophagia</taxon>
        <taxon>Cytophagales</taxon>
        <taxon>Bernardetiaceae</taxon>
        <taxon>Bernardetia</taxon>
    </lineage>
</organism>
<dbReference type="Proteomes" id="UP000006054">
    <property type="component" value="Chromosome"/>
</dbReference>
<dbReference type="eggNOG" id="COG1305">
    <property type="taxonomic scope" value="Bacteria"/>
</dbReference>
<dbReference type="InterPro" id="IPR024618">
    <property type="entry name" value="DUF3857"/>
</dbReference>
<keyword evidence="4" id="KW-0378">Hydrolase</keyword>
<evidence type="ECO:0000259" key="2">
    <source>
        <dbReference type="Pfam" id="PF01841"/>
    </source>
</evidence>
<dbReference type="Gene3D" id="2.60.120.1130">
    <property type="match status" value="1"/>
</dbReference>
<evidence type="ECO:0000313" key="5">
    <source>
        <dbReference type="Proteomes" id="UP000006054"/>
    </source>
</evidence>
<dbReference type="HOGENOM" id="CLU_027424_0_0_10"/>
<keyword evidence="5" id="KW-1185">Reference proteome</keyword>
<dbReference type="Pfam" id="PF01841">
    <property type="entry name" value="Transglut_core"/>
    <property type="match status" value="1"/>
</dbReference>
<dbReference type="InterPro" id="IPR002931">
    <property type="entry name" value="Transglutaminase-like"/>
</dbReference>
<dbReference type="RefSeq" id="WP_014796684.1">
    <property type="nucleotide sequence ID" value="NC_018018.1"/>
</dbReference>
<evidence type="ECO:0000256" key="1">
    <source>
        <dbReference type="SAM" id="SignalP"/>
    </source>
</evidence>
<dbReference type="EMBL" id="CP003345">
    <property type="protein sequence ID" value="AFM03226.1"/>
    <property type="molecule type" value="Genomic_DNA"/>
</dbReference>
<protein>
    <submittedName>
        <fullName evidence="4">Transglutaminase-like enzyme, predicted cysteine protease</fullName>
    </submittedName>
</protein>
<accession>I4AGZ1</accession>
<dbReference type="Gene3D" id="2.60.40.3140">
    <property type="match status" value="1"/>
</dbReference>
<name>I4AGZ1_BERLS</name>
<proteinExistence type="predicted"/>
<dbReference type="KEGG" id="fli:Fleli_0766"/>
<feature type="chain" id="PRO_5003685344" evidence="1">
    <location>
        <begin position="20"/>
        <end position="646"/>
    </location>
</feature>
<feature type="domain" description="Transglutaminase-like" evidence="2">
    <location>
        <begin position="287"/>
        <end position="359"/>
    </location>
</feature>
<dbReference type="GO" id="GO:0008233">
    <property type="term" value="F:peptidase activity"/>
    <property type="evidence" value="ECO:0007669"/>
    <property type="project" value="UniProtKB-KW"/>
</dbReference>
<dbReference type="GO" id="GO:0006508">
    <property type="term" value="P:proteolysis"/>
    <property type="evidence" value="ECO:0007669"/>
    <property type="project" value="UniProtKB-KW"/>
</dbReference>
<dbReference type="Gene3D" id="3.10.620.30">
    <property type="match status" value="1"/>
</dbReference>